<dbReference type="GO" id="GO:0008483">
    <property type="term" value="F:transaminase activity"/>
    <property type="evidence" value="ECO:0007669"/>
    <property type="project" value="UniProtKB-KW"/>
</dbReference>
<sequence>PPPAGCESLSAFRSPESLKQTPLYDFHRHHGGKMVAFAGWSLPVQYTHSHLESHLHTRQCCSLFDVSHMLQTKVLGRDRVKFLESLVVGDIAELKPNQGALTLFTNEKGGILDDLIVTSTSEQHLYVVSNAGCMDKDLALMQDRVKELKAAGCDVDLEVSDNALLALQGPAMTQVLQAGVSDDLGKLPFMSSAMMGVFGVPSCRVTRCGYTGEDGVEISVPAGRATELAELLLRVPTVQLAGLAARDSLRLEAGLCLYGNDIDESTTPVEASLIWTLGKRRRVAMDFPGASVIMAQIKEKPKRKRVGLISTGPPVRQHTLIVGPQGKAVGEVTSGCPSPCLLKNIGMGYVEAEHSKLGTALTVEVRKKSHPAFVTKMPFVPTHYYTQK</sequence>
<feature type="domain" description="Aminomethyltransferase C-terminal" evidence="13">
    <location>
        <begin position="303"/>
        <end position="380"/>
    </location>
</feature>
<comment type="function">
    <text evidence="1 11">The glycine cleavage system catalyzes the degradation of glycine.</text>
</comment>
<dbReference type="InterPro" id="IPR028896">
    <property type="entry name" value="GcvT/YgfZ/DmdA"/>
</dbReference>
<comment type="subunit">
    <text evidence="4 11">The glycine cleavage system is composed of four proteins: P, T, L and H.</text>
</comment>
<dbReference type="PANTHER" id="PTHR43757">
    <property type="entry name" value="AMINOMETHYLTRANSFERASE"/>
    <property type="match status" value="1"/>
</dbReference>
<dbReference type="GO" id="GO:0005960">
    <property type="term" value="C:glycine cleavage complex"/>
    <property type="evidence" value="ECO:0007669"/>
    <property type="project" value="InterPro"/>
</dbReference>
<dbReference type="GeneTree" id="ENSGT00940000157524"/>
<dbReference type="InterPro" id="IPR013977">
    <property type="entry name" value="GcvT_C"/>
</dbReference>
<dbReference type="Pfam" id="PF08669">
    <property type="entry name" value="GCV_T_C"/>
    <property type="match status" value="1"/>
</dbReference>
<evidence type="ECO:0000256" key="10">
    <source>
        <dbReference type="PIRSR" id="PIRSR006487-1"/>
    </source>
</evidence>
<dbReference type="Pfam" id="PF01571">
    <property type="entry name" value="GCV_T"/>
    <property type="match status" value="1"/>
</dbReference>
<dbReference type="FunFam" id="4.10.1250.10:FF:000002">
    <property type="entry name" value="Aminomethyltransferase"/>
    <property type="match status" value="1"/>
</dbReference>
<dbReference type="InterPro" id="IPR006223">
    <property type="entry name" value="GcvT"/>
</dbReference>
<dbReference type="InterPro" id="IPR029043">
    <property type="entry name" value="GcvT/YgfZ_C"/>
</dbReference>
<dbReference type="FunFam" id="3.30.1360.120:FF:000014">
    <property type="entry name" value="Aminomethyltransferase"/>
    <property type="match status" value="1"/>
</dbReference>
<dbReference type="GO" id="GO:0019464">
    <property type="term" value="P:glycine decarboxylation via glycine cleavage system"/>
    <property type="evidence" value="ECO:0007669"/>
    <property type="project" value="Ensembl"/>
</dbReference>
<gene>
    <name evidence="14" type="primary">AMT</name>
</gene>
<evidence type="ECO:0000256" key="9">
    <source>
        <dbReference type="ARBA" id="ARBA00047665"/>
    </source>
</evidence>
<dbReference type="NCBIfam" id="NF001567">
    <property type="entry name" value="PRK00389.1"/>
    <property type="match status" value="1"/>
</dbReference>
<feature type="binding site" evidence="10">
    <location>
        <position position="217"/>
    </location>
    <ligand>
        <name>substrate</name>
    </ligand>
</feature>
<reference evidence="14" key="1">
    <citation type="submission" date="2025-08" db="UniProtKB">
        <authorList>
            <consortium name="Ensembl"/>
        </authorList>
    </citation>
    <scope>IDENTIFICATION</scope>
</reference>
<dbReference type="FunFam" id="2.40.30.110:FF:000002">
    <property type="entry name" value="Aminomethyltransferase"/>
    <property type="match status" value="1"/>
</dbReference>
<dbReference type="GO" id="GO:0005654">
    <property type="term" value="C:nucleoplasm"/>
    <property type="evidence" value="ECO:0007669"/>
    <property type="project" value="Ensembl"/>
</dbReference>
<dbReference type="Proteomes" id="UP000694392">
    <property type="component" value="Unplaced"/>
</dbReference>
<dbReference type="PANTHER" id="PTHR43757:SF16">
    <property type="entry name" value="AMINOMETHYLTRANSFERASE, MITOCHONDRIAL"/>
    <property type="match status" value="1"/>
</dbReference>
<evidence type="ECO:0000313" key="15">
    <source>
        <dbReference type="Proteomes" id="UP000694392"/>
    </source>
</evidence>
<dbReference type="Gene3D" id="3.30.70.1400">
    <property type="entry name" value="Aminomethyltransferase beta-barrel domains"/>
    <property type="match status" value="1"/>
</dbReference>
<keyword evidence="6 11" id="KW-0808">Transferase</keyword>
<feature type="domain" description="GCVT N-terminal" evidence="12">
    <location>
        <begin position="23"/>
        <end position="278"/>
    </location>
</feature>
<keyword evidence="7 11" id="KW-0809">Transit peptide</keyword>
<evidence type="ECO:0000256" key="2">
    <source>
        <dbReference type="ARBA" id="ARBA00004173"/>
    </source>
</evidence>
<dbReference type="InterPro" id="IPR027266">
    <property type="entry name" value="TrmE/GcvT-like"/>
</dbReference>
<comment type="subcellular location">
    <subcellularLocation>
        <location evidence="2 11">Mitochondrion</location>
    </subcellularLocation>
</comment>
<dbReference type="Gene3D" id="2.40.30.110">
    <property type="entry name" value="Aminomethyltransferase beta-barrel domains"/>
    <property type="match status" value="1"/>
</dbReference>
<dbReference type="SUPFAM" id="SSF103025">
    <property type="entry name" value="Folate-binding domain"/>
    <property type="match status" value="1"/>
</dbReference>
<dbReference type="OMA" id="MPVQYPA"/>
<proteinExistence type="inferred from homology"/>
<dbReference type="Gene3D" id="4.10.1250.10">
    <property type="entry name" value="Aminomethyltransferase fragment"/>
    <property type="match status" value="1"/>
</dbReference>
<evidence type="ECO:0000256" key="11">
    <source>
        <dbReference type="RuleBase" id="RU003981"/>
    </source>
</evidence>
<dbReference type="SUPFAM" id="SSF101790">
    <property type="entry name" value="Aminomethyltransferase beta-barrel domain"/>
    <property type="match status" value="1"/>
</dbReference>
<evidence type="ECO:0000256" key="7">
    <source>
        <dbReference type="ARBA" id="ARBA00022946"/>
    </source>
</evidence>
<dbReference type="Ensembl" id="ENSSPUT00000003181.1">
    <property type="protein sequence ID" value="ENSSPUP00000002996.1"/>
    <property type="gene ID" value="ENSSPUG00000002315.1"/>
</dbReference>
<name>A0A8D0G9B9_SPHPU</name>
<evidence type="ECO:0000256" key="3">
    <source>
        <dbReference type="ARBA" id="ARBA00008609"/>
    </source>
</evidence>
<keyword evidence="15" id="KW-1185">Reference proteome</keyword>
<dbReference type="NCBIfam" id="TIGR00528">
    <property type="entry name" value="gcvT"/>
    <property type="match status" value="1"/>
</dbReference>
<comment type="similarity">
    <text evidence="3 11">Belongs to the GcvT family.</text>
</comment>
<accession>A0A8D0G9B9</accession>
<keyword evidence="5 11" id="KW-0032">Aminotransferase</keyword>
<dbReference type="GO" id="GO:0004047">
    <property type="term" value="F:aminomethyltransferase activity"/>
    <property type="evidence" value="ECO:0007669"/>
    <property type="project" value="UniProtKB-EC"/>
</dbReference>
<dbReference type="FunFam" id="3.30.70.1400:FF:000001">
    <property type="entry name" value="Aminomethyltransferase"/>
    <property type="match status" value="1"/>
</dbReference>
<evidence type="ECO:0000259" key="12">
    <source>
        <dbReference type="Pfam" id="PF01571"/>
    </source>
</evidence>
<evidence type="ECO:0000256" key="8">
    <source>
        <dbReference type="ARBA" id="ARBA00023128"/>
    </source>
</evidence>
<dbReference type="PIRSF" id="PIRSF006487">
    <property type="entry name" value="GcvT"/>
    <property type="match status" value="1"/>
</dbReference>
<protein>
    <recommendedName>
        <fullName evidence="11">Aminomethyltransferase</fullName>
        <ecNumber evidence="11">2.1.2.10</ecNumber>
    </recommendedName>
    <alternativeName>
        <fullName evidence="11">Glycine cleavage system T protein</fullName>
    </alternativeName>
</protein>
<dbReference type="EC" id="2.1.2.10" evidence="11"/>
<comment type="catalytic activity">
    <reaction evidence="9 11">
        <text>N(6)-[(R)-S(8)-aminomethyldihydrolipoyl]-L-lysyl-[protein] + (6S)-5,6,7,8-tetrahydrofolate = N(6)-[(R)-dihydrolipoyl]-L-lysyl-[protein] + (6R)-5,10-methylene-5,6,7,8-tetrahydrofolate + NH4(+)</text>
        <dbReference type="Rhea" id="RHEA:16945"/>
        <dbReference type="Rhea" id="RHEA-COMP:10475"/>
        <dbReference type="Rhea" id="RHEA-COMP:10492"/>
        <dbReference type="ChEBI" id="CHEBI:15636"/>
        <dbReference type="ChEBI" id="CHEBI:28938"/>
        <dbReference type="ChEBI" id="CHEBI:57453"/>
        <dbReference type="ChEBI" id="CHEBI:83100"/>
        <dbReference type="ChEBI" id="CHEBI:83143"/>
        <dbReference type="EC" id="2.1.2.10"/>
    </reaction>
</comment>
<evidence type="ECO:0000259" key="13">
    <source>
        <dbReference type="Pfam" id="PF08669"/>
    </source>
</evidence>
<evidence type="ECO:0000256" key="6">
    <source>
        <dbReference type="ARBA" id="ARBA00022679"/>
    </source>
</evidence>
<dbReference type="AlphaFoldDB" id="A0A8D0G9B9"/>
<dbReference type="GO" id="GO:0005739">
    <property type="term" value="C:mitochondrion"/>
    <property type="evidence" value="ECO:0007669"/>
    <property type="project" value="UniProtKB-SubCell"/>
</dbReference>
<evidence type="ECO:0000256" key="1">
    <source>
        <dbReference type="ARBA" id="ARBA00003631"/>
    </source>
</evidence>
<reference evidence="14" key="2">
    <citation type="submission" date="2025-09" db="UniProtKB">
        <authorList>
            <consortium name="Ensembl"/>
        </authorList>
    </citation>
    <scope>IDENTIFICATION</scope>
</reference>
<evidence type="ECO:0000313" key="14">
    <source>
        <dbReference type="Ensembl" id="ENSSPUP00000002996.1"/>
    </source>
</evidence>
<evidence type="ECO:0000256" key="5">
    <source>
        <dbReference type="ARBA" id="ARBA00022576"/>
    </source>
</evidence>
<dbReference type="InterPro" id="IPR006222">
    <property type="entry name" value="GCVT_N"/>
</dbReference>
<dbReference type="Gene3D" id="3.30.1360.120">
    <property type="entry name" value="Probable tRNA modification gtpase trme, domain 1"/>
    <property type="match status" value="1"/>
</dbReference>
<organism evidence="14 15">
    <name type="scientific">Sphenodon punctatus</name>
    <name type="common">Tuatara</name>
    <name type="synonym">Hatteria punctata</name>
    <dbReference type="NCBI Taxonomy" id="8508"/>
    <lineage>
        <taxon>Eukaryota</taxon>
        <taxon>Metazoa</taxon>
        <taxon>Chordata</taxon>
        <taxon>Craniata</taxon>
        <taxon>Vertebrata</taxon>
        <taxon>Euteleostomi</taxon>
        <taxon>Lepidosauria</taxon>
        <taxon>Sphenodontia</taxon>
        <taxon>Sphenodontidae</taxon>
        <taxon>Sphenodon</taxon>
    </lineage>
</organism>
<evidence type="ECO:0000256" key="4">
    <source>
        <dbReference type="ARBA" id="ARBA00011690"/>
    </source>
</evidence>
<keyword evidence="8 11" id="KW-0496">Mitochondrion</keyword>